<evidence type="ECO:0000256" key="3">
    <source>
        <dbReference type="ARBA" id="ARBA00022840"/>
    </source>
</evidence>
<dbReference type="GO" id="GO:0005524">
    <property type="term" value="F:ATP binding"/>
    <property type="evidence" value="ECO:0007669"/>
    <property type="project" value="UniProtKB-UniRule"/>
</dbReference>
<dbReference type="Gene3D" id="3.40.50.20">
    <property type="match status" value="1"/>
</dbReference>
<dbReference type="GO" id="GO:0016874">
    <property type="term" value="F:ligase activity"/>
    <property type="evidence" value="ECO:0007669"/>
    <property type="project" value="UniProtKB-KW"/>
</dbReference>
<dbReference type="InterPro" id="IPR052032">
    <property type="entry name" value="ATP-dep_AA_Ligase"/>
</dbReference>
<dbReference type="RefSeq" id="WP_061128141.1">
    <property type="nucleotide sequence ID" value="NZ_FCOF02000059.1"/>
</dbReference>
<proteinExistence type="predicted"/>
<organism evidence="6 7">
    <name type="scientific">Caballeronia catudaia</name>
    <dbReference type="NCBI Taxonomy" id="1777136"/>
    <lineage>
        <taxon>Bacteria</taxon>
        <taxon>Pseudomonadati</taxon>
        <taxon>Pseudomonadota</taxon>
        <taxon>Betaproteobacteria</taxon>
        <taxon>Burkholderiales</taxon>
        <taxon>Burkholderiaceae</taxon>
        <taxon>Caballeronia</taxon>
    </lineage>
</organism>
<dbReference type="PANTHER" id="PTHR43585">
    <property type="entry name" value="FUMIPYRROLE BIOSYNTHESIS PROTEIN C"/>
    <property type="match status" value="1"/>
</dbReference>
<dbReference type="PANTHER" id="PTHR43585:SF2">
    <property type="entry name" value="ATP-GRASP ENZYME FSQD"/>
    <property type="match status" value="1"/>
</dbReference>
<evidence type="ECO:0000313" key="7">
    <source>
        <dbReference type="Proteomes" id="UP000054870"/>
    </source>
</evidence>
<sequence>MNVVIINNLARFPGTARWDFHLVCYEEFLDHEAHDVSYIVNRRGRSGIMAPPGSHSVYELGRLDDIAAYRPILSRIASEHGPIDRLIVFSESLQDLGAQLREEFHIPGKWTAENRLGRDKLLMKARVSAAGLRTPRYTAITAGQVDDAIAFAASAGYPLILKPTNGQSSEGVRRIEDELQLRASVSALPAHETWDLEEFIDGTLLHIDGLVDPSGNVTLVVPSRYLNTCLDFTFGAPLGAITLEPGTVLHATVSRFSARCIEAIGLKACPFHLELFYTAEGELVFLEVGARVGGADVPSVIHRATGINLFCEWVNMSMGQVATLRAQQRSIGAWLMFPRPDGLPLRVRSVTRFDDRLRSLYRQLVPDEGQIIEHEDGYCSMQSGRFLFDSTSADEVESDVAHVLNAFSITTTEP</sequence>
<dbReference type="Gene3D" id="3.30.1490.20">
    <property type="entry name" value="ATP-grasp fold, A domain"/>
    <property type="match status" value="1"/>
</dbReference>
<evidence type="ECO:0000313" key="6">
    <source>
        <dbReference type="EMBL" id="SAK92200.1"/>
    </source>
</evidence>
<feature type="domain" description="ATP-grasp" evidence="5">
    <location>
        <begin position="124"/>
        <end position="318"/>
    </location>
</feature>
<dbReference type="EMBL" id="FCOF02000059">
    <property type="protein sequence ID" value="SAK92200.1"/>
    <property type="molecule type" value="Genomic_DNA"/>
</dbReference>
<evidence type="ECO:0000256" key="1">
    <source>
        <dbReference type="ARBA" id="ARBA00022598"/>
    </source>
</evidence>
<reference evidence="6" key="1">
    <citation type="submission" date="2016-01" db="EMBL/GenBank/DDBJ databases">
        <authorList>
            <person name="Peeters C."/>
        </authorList>
    </citation>
    <scope>NUCLEOTIDE SEQUENCE [LARGE SCALE GENOMIC DNA]</scope>
    <source>
        <strain evidence="6">LMG 29318</strain>
    </source>
</reference>
<evidence type="ECO:0000256" key="2">
    <source>
        <dbReference type="ARBA" id="ARBA00022741"/>
    </source>
</evidence>
<dbReference type="PROSITE" id="PS50975">
    <property type="entry name" value="ATP_GRASP"/>
    <property type="match status" value="1"/>
</dbReference>
<name>A0A158DCT4_9BURK</name>
<dbReference type="InterPro" id="IPR013815">
    <property type="entry name" value="ATP_grasp_subdomain_1"/>
</dbReference>
<accession>A0A158DCT4</accession>
<dbReference type="Proteomes" id="UP000054870">
    <property type="component" value="Unassembled WGS sequence"/>
</dbReference>
<dbReference type="GO" id="GO:0046872">
    <property type="term" value="F:metal ion binding"/>
    <property type="evidence" value="ECO:0007669"/>
    <property type="project" value="InterPro"/>
</dbReference>
<keyword evidence="1 6" id="KW-0436">Ligase</keyword>
<dbReference type="AlphaFoldDB" id="A0A158DCT4"/>
<keyword evidence="3 4" id="KW-0067">ATP-binding</keyword>
<protein>
    <submittedName>
        <fullName evidence="6">ATP-dependent carboxylate-amine ligase domain-containing protein</fullName>
    </submittedName>
</protein>
<dbReference type="InterPro" id="IPR011761">
    <property type="entry name" value="ATP-grasp"/>
</dbReference>
<comment type="caution">
    <text evidence="6">The sequence shown here is derived from an EMBL/GenBank/DDBJ whole genome shotgun (WGS) entry which is preliminary data.</text>
</comment>
<evidence type="ECO:0000259" key="5">
    <source>
        <dbReference type="PROSITE" id="PS50975"/>
    </source>
</evidence>
<dbReference type="Pfam" id="PF13535">
    <property type="entry name" value="ATP-grasp_4"/>
    <property type="match status" value="1"/>
</dbReference>
<evidence type="ECO:0000256" key="4">
    <source>
        <dbReference type="PROSITE-ProRule" id="PRU00409"/>
    </source>
</evidence>
<keyword evidence="2 4" id="KW-0547">Nucleotide-binding</keyword>
<keyword evidence="7" id="KW-1185">Reference proteome</keyword>
<dbReference type="SUPFAM" id="SSF56059">
    <property type="entry name" value="Glutathione synthetase ATP-binding domain-like"/>
    <property type="match status" value="1"/>
</dbReference>
<dbReference type="Gene3D" id="3.30.470.20">
    <property type="entry name" value="ATP-grasp fold, B domain"/>
    <property type="match status" value="1"/>
</dbReference>
<gene>
    <name evidence="6" type="ORF">AWB75_06515</name>
</gene>
<dbReference type="OrthoDB" id="3428978at2"/>